<keyword evidence="6" id="KW-0175">Coiled coil</keyword>
<sequence>MQNKEHILEDEIDLKELFHILNNKKFFILIITLVVTLVGVIYITMKKSIYEVKSVVRIGYINSTLVENSNILETKLRLIFAGNNESKITKDDGILTAVSGIKKVDNFLEITTQAYSNEIAIKKNKEVVEFLQNEYKYKIDEFILKTNLNIKNIESQLLYVETIDKPNIKQSIQKIKEQQIPRIDQEIDLLKNVELKSIENKLEFNQKKLNEYQNDSMKITNQKSTDNSQNMLMSVQLLNTQNLILSIQNTIENLKKEKENILNLKLKDLEMKKENLINEDIKRLEIELNMNLEKKINDLNNNLDFEKLKLTNSIAKNSEIIGNIMVNEEPIKPNKIIIVVFFVVGIILSFFLVFFMQFINSMREEKK</sequence>
<protein>
    <submittedName>
        <fullName evidence="9">Chain length determinant protein, Wzz family</fullName>
    </submittedName>
</protein>
<feature type="transmembrane region" description="Helical" evidence="7">
    <location>
        <begin position="26"/>
        <end position="45"/>
    </location>
</feature>
<dbReference type="InterPro" id="IPR003856">
    <property type="entry name" value="LPS_length_determ_N"/>
</dbReference>
<reference evidence="9 10" key="1">
    <citation type="submission" date="2020-05" db="EMBL/GenBank/DDBJ databases">
        <title>Complete genome sequencing of Campylobacter and Arcobacter type strains.</title>
        <authorList>
            <person name="Miller W.G."/>
            <person name="Yee E."/>
        </authorList>
    </citation>
    <scope>NUCLEOTIDE SEQUENCE [LARGE SCALE GENOMIC DNA]</scope>
    <source>
        <strain evidence="9 10">LMG 26156</strain>
    </source>
</reference>
<keyword evidence="3 7" id="KW-0812">Transmembrane</keyword>
<dbReference type="GO" id="GO:0004713">
    <property type="term" value="F:protein tyrosine kinase activity"/>
    <property type="evidence" value="ECO:0007669"/>
    <property type="project" value="TreeGrafter"/>
</dbReference>
<evidence type="ECO:0000256" key="4">
    <source>
        <dbReference type="ARBA" id="ARBA00022989"/>
    </source>
</evidence>
<dbReference type="Pfam" id="PF02706">
    <property type="entry name" value="Wzz"/>
    <property type="match status" value="1"/>
</dbReference>
<evidence type="ECO:0000256" key="7">
    <source>
        <dbReference type="SAM" id="Phobius"/>
    </source>
</evidence>
<feature type="coiled-coil region" evidence="6">
    <location>
        <begin position="195"/>
        <end position="309"/>
    </location>
</feature>
<proteinExistence type="predicted"/>
<keyword evidence="4 7" id="KW-1133">Transmembrane helix</keyword>
<comment type="subcellular location">
    <subcellularLocation>
        <location evidence="1">Cell membrane</location>
        <topology evidence="1">Multi-pass membrane protein</topology>
    </subcellularLocation>
</comment>
<dbReference type="GO" id="GO:0005886">
    <property type="term" value="C:plasma membrane"/>
    <property type="evidence" value="ECO:0007669"/>
    <property type="project" value="UniProtKB-SubCell"/>
</dbReference>
<evidence type="ECO:0000256" key="1">
    <source>
        <dbReference type="ARBA" id="ARBA00004651"/>
    </source>
</evidence>
<keyword evidence="10" id="KW-1185">Reference proteome</keyword>
<keyword evidence="2" id="KW-1003">Cell membrane</keyword>
<evidence type="ECO:0000256" key="3">
    <source>
        <dbReference type="ARBA" id="ARBA00022692"/>
    </source>
</evidence>
<organism evidence="9 10">
    <name type="scientific">Arcobacter venerupis</name>
    <dbReference type="NCBI Taxonomy" id="1054033"/>
    <lineage>
        <taxon>Bacteria</taxon>
        <taxon>Pseudomonadati</taxon>
        <taxon>Campylobacterota</taxon>
        <taxon>Epsilonproteobacteria</taxon>
        <taxon>Campylobacterales</taxon>
        <taxon>Arcobacteraceae</taxon>
        <taxon>Arcobacter</taxon>
    </lineage>
</organism>
<evidence type="ECO:0000313" key="9">
    <source>
        <dbReference type="EMBL" id="QKF66474.1"/>
    </source>
</evidence>
<keyword evidence="5 7" id="KW-0472">Membrane</keyword>
<evidence type="ECO:0000259" key="8">
    <source>
        <dbReference type="Pfam" id="PF02706"/>
    </source>
</evidence>
<dbReference type="InterPro" id="IPR050445">
    <property type="entry name" value="Bact_polysacc_biosynth/exp"/>
</dbReference>
<accession>A0AAE7E3K9</accession>
<dbReference type="Proteomes" id="UP000503482">
    <property type="component" value="Chromosome"/>
</dbReference>
<dbReference type="EMBL" id="CP053840">
    <property type="protein sequence ID" value="QKF66474.1"/>
    <property type="molecule type" value="Genomic_DNA"/>
</dbReference>
<dbReference type="AlphaFoldDB" id="A0AAE7E3K9"/>
<name>A0AAE7E3K9_9BACT</name>
<evidence type="ECO:0000313" key="10">
    <source>
        <dbReference type="Proteomes" id="UP000503482"/>
    </source>
</evidence>
<dbReference type="PANTHER" id="PTHR32309:SF13">
    <property type="entry name" value="FERRIC ENTEROBACTIN TRANSPORT PROTEIN FEPE"/>
    <property type="match status" value="1"/>
</dbReference>
<feature type="transmembrane region" description="Helical" evidence="7">
    <location>
        <begin position="336"/>
        <end position="359"/>
    </location>
</feature>
<evidence type="ECO:0000256" key="5">
    <source>
        <dbReference type="ARBA" id="ARBA00023136"/>
    </source>
</evidence>
<dbReference type="PANTHER" id="PTHR32309">
    <property type="entry name" value="TYROSINE-PROTEIN KINASE"/>
    <property type="match status" value="1"/>
</dbReference>
<feature type="domain" description="Polysaccharide chain length determinant N-terminal" evidence="8">
    <location>
        <begin position="10"/>
        <end position="63"/>
    </location>
</feature>
<dbReference type="RefSeq" id="WP_128360264.1">
    <property type="nucleotide sequence ID" value="NZ_CP053840.1"/>
</dbReference>
<dbReference type="KEGG" id="avp:AVENP_0915"/>
<evidence type="ECO:0000256" key="6">
    <source>
        <dbReference type="SAM" id="Coils"/>
    </source>
</evidence>
<gene>
    <name evidence="9" type="ORF">AVENP_0915</name>
</gene>
<evidence type="ECO:0000256" key="2">
    <source>
        <dbReference type="ARBA" id="ARBA00022475"/>
    </source>
</evidence>